<dbReference type="Proteomes" id="UP001066276">
    <property type="component" value="Chromosome 2_1"/>
</dbReference>
<evidence type="ECO:0000313" key="2">
    <source>
        <dbReference type="Proteomes" id="UP001066276"/>
    </source>
</evidence>
<keyword evidence="2" id="KW-1185">Reference proteome</keyword>
<evidence type="ECO:0000313" key="1">
    <source>
        <dbReference type="EMBL" id="KAJ1203624.1"/>
    </source>
</evidence>
<name>A0AAV7VSG6_PLEWA</name>
<accession>A0AAV7VSG6</accession>
<sequence length="516" mass="55141">MEINAVVQALKVLQEAGREDLIREGVLEQAWVGLRRPKRSSSDRVSAAVLACKSPVTSPKKGRKFKVKSVAGRKVSFSPDHESEEARVNHEGGLPGLVAARRGAARTARRYGALLARRVAATGRGARVVMDGSVAGNSVGRGFRVRSGAEAGRPQGAMCTCGQKGAGAARASFSKGARAHQVLLPQAPVAIESDWEQEGQPFEERQLGGAAKMVAPSDLRELSVEEENLMELSVEEENFSSGEGSHMFMAEQNNKAVIVIDSEEEGEVLELQVEEGSGIGGQLERGLLIPSGRGSGQTSNIVCQVGQGVQEWEVEDHSIFRAGGQGFSQKEQGRISQGTICCVTSEYGGAGSAQLGQKGLGQEQRAYLSGCVAPHVSSGHGVLVEHQRSRRSAGGPVTVGVRAPPERRIEERAQSGAVRLTAREVTPMEVRSVESNARGLESRSYSRSAILTGEEEEELDYGEDGEQVEVPQASTSGQAFRGERLSRREVAANLSRGEGWVLGVPGLGFEFQQMWM</sequence>
<comment type="caution">
    <text evidence="1">The sequence shown here is derived from an EMBL/GenBank/DDBJ whole genome shotgun (WGS) entry which is preliminary data.</text>
</comment>
<gene>
    <name evidence="1" type="ORF">NDU88_007408</name>
</gene>
<protein>
    <submittedName>
        <fullName evidence="1">Uncharacterized protein</fullName>
    </submittedName>
</protein>
<proteinExistence type="predicted"/>
<reference evidence="1" key="1">
    <citation type="journal article" date="2022" name="bioRxiv">
        <title>Sequencing and chromosome-scale assembly of the giantPleurodeles waltlgenome.</title>
        <authorList>
            <person name="Brown T."/>
            <person name="Elewa A."/>
            <person name="Iarovenko S."/>
            <person name="Subramanian E."/>
            <person name="Araus A.J."/>
            <person name="Petzold A."/>
            <person name="Susuki M."/>
            <person name="Suzuki K.-i.T."/>
            <person name="Hayashi T."/>
            <person name="Toyoda A."/>
            <person name="Oliveira C."/>
            <person name="Osipova E."/>
            <person name="Leigh N.D."/>
            <person name="Simon A."/>
            <person name="Yun M.H."/>
        </authorList>
    </citation>
    <scope>NUCLEOTIDE SEQUENCE</scope>
    <source>
        <strain evidence="1">20211129_DDA</strain>
        <tissue evidence="1">Liver</tissue>
    </source>
</reference>
<dbReference type="AlphaFoldDB" id="A0AAV7VSG6"/>
<dbReference type="EMBL" id="JANPWB010000003">
    <property type="protein sequence ID" value="KAJ1203624.1"/>
    <property type="molecule type" value="Genomic_DNA"/>
</dbReference>
<organism evidence="1 2">
    <name type="scientific">Pleurodeles waltl</name>
    <name type="common">Iberian ribbed newt</name>
    <dbReference type="NCBI Taxonomy" id="8319"/>
    <lineage>
        <taxon>Eukaryota</taxon>
        <taxon>Metazoa</taxon>
        <taxon>Chordata</taxon>
        <taxon>Craniata</taxon>
        <taxon>Vertebrata</taxon>
        <taxon>Euteleostomi</taxon>
        <taxon>Amphibia</taxon>
        <taxon>Batrachia</taxon>
        <taxon>Caudata</taxon>
        <taxon>Salamandroidea</taxon>
        <taxon>Salamandridae</taxon>
        <taxon>Pleurodelinae</taxon>
        <taxon>Pleurodeles</taxon>
    </lineage>
</organism>